<gene>
    <name evidence="1" type="ORF">RVIR1_06560</name>
</gene>
<dbReference type="AlphaFoldDB" id="A0A2Z5UUK4"/>
<evidence type="ECO:0000313" key="1">
    <source>
        <dbReference type="EMBL" id="BBB15154.1"/>
    </source>
</evidence>
<sequence>MIELNTYPALEKNSLLKKGILSVLSQLYYLDKINRDALSH</sequence>
<keyword evidence="2" id="KW-1185">Reference proteome</keyword>
<reference evidence="1 2" key="1">
    <citation type="submission" date="2017-03" db="EMBL/GenBank/DDBJ databases">
        <title>The genome sequence of Candidatus Rickettsiella viridis.</title>
        <authorList>
            <person name="Nikoh N."/>
            <person name="Tsuchida T."/>
            <person name="Yamaguchi K."/>
            <person name="Maeda T."/>
            <person name="Shigenobu S."/>
            <person name="Fukatsu T."/>
        </authorList>
    </citation>
    <scope>NUCLEOTIDE SEQUENCE [LARGE SCALE GENOMIC DNA]</scope>
    <source>
        <strain evidence="1 2">Ap-RA04</strain>
    </source>
</reference>
<evidence type="ECO:0000313" key="2">
    <source>
        <dbReference type="Proteomes" id="UP000282483"/>
    </source>
</evidence>
<dbReference type="Proteomes" id="UP000282483">
    <property type="component" value="Chromosome"/>
</dbReference>
<protein>
    <submittedName>
        <fullName evidence="1">Uncharacterized protein</fullName>
    </submittedName>
</protein>
<organism evidence="1 2">
    <name type="scientific">Candidatus Rickettsiella viridis</name>
    <dbReference type="NCBI Taxonomy" id="676208"/>
    <lineage>
        <taxon>Bacteria</taxon>
        <taxon>Pseudomonadati</taxon>
        <taxon>Pseudomonadota</taxon>
        <taxon>Gammaproteobacteria</taxon>
        <taxon>Legionellales</taxon>
        <taxon>Coxiellaceae</taxon>
        <taxon>Rickettsiella</taxon>
    </lineage>
</organism>
<dbReference type="KEGG" id="rvi:RVIR1_06560"/>
<accession>A0A2Z5UUK4</accession>
<name>A0A2Z5UUK4_9COXI</name>
<dbReference type="EMBL" id="AP018005">
    <property type="protein sequence ID" value="BBB15154.1"/>
    <property type="molecule type" value="Genomic_DNA"/>
</dbReference>
<proteinExistence type="predicted"/>